<dbReference type="GO" id="GO:1990904">
    <property type="term" value="C:ribonucleoprotein complex"/>
    <property type="evidence" value="ECO:0007669"/>
    <property type="project" value="UniProtKB-ARBA"/>
</dbReference>
<dbReference type="Proteomes" id="UP000242381">
    <property type="component" value="Unassembled WGS sequence"/>
</dbReference>
<evidence type="ECO:0000256" key="1">
    <source>
        <dbReference type="ARBA" id="ARBA00022694"/>
    </source>
</evidence>
<dbReference type="InterPro" id="IPR038085">
    <property type="entry name" value="Rnp2-like_sf"/>
</dbReference>
<dbReference type="InterPro" id="IPR049128">
    <property type="entry name" value="Pop8-like_dom"/>
</dbReference>
<dbReference type="AlphaFoldDB" id="A0A0A1NT64"/>
<feature type="domain" description="Ribonucleases P/MRP subunit Pop8-like" evidence="2">
    <location>
        <begin position="18"/>
        <end position="93"/>
    </location>
</feature>
<dbReference type="SUPFAM" id="SSF160350">
    <property type="entry name" value="Rnp2-like"/>
    <property type="match status" value="1"/>
</dbReference>
<dbReference type="EMBL" id="KV921497">
    <property type="protein sequence ID" value="ORE13995.1"/>
    <property type="molecule type" value="Genomic_DNA"/>
</dbReference>
<protein>
    <recommendedName>
        <fullName evidence="2">Ribonucleases P/MRP subunit Pop8-like domain-containing protein</fullName>
    </recommendedName>
</protein>
<dbReference type="Pfam" id="PF20976">
    <property type="entry name" value="Pop8"/>
    <property type="match status" value="1"/>
</dbReference>
<sequence>MSTTVVKPWFKKYKPVDEWQYLKVKIWSDETLDTEITELSFRMSIQQALEFTFGQIGASCYVNVLGWNQYHNEGVIKIKQSELTTVWSALVSYQFEMGTKLCAMDIVSSSAQLISLAEH</sequence>
<dbReference type="GO" id="GO:0008033">
    <property type="term" value="P:tRNA processing"/>
    <property type="evidence" value="ECO:0007669"/>
    <property type="project" value="UniProtKB-KW"/>
</dbReference>
<dbReference type="GO" id="GO:1902555">
    <property type="term" value="C:endoribonuclease complex"/>
    <property type="evidence" value="ECO:0007669"/>
    <property type="project" value="UniProtKB-ARBA"/>
</dbReference>
<evidence type="ECO:0000313" key="3">
    <source>
        <dbReference type="EMBL" id="ORE13995.1"/>
    </source>
</evidence>
<evidence type="ECO:0000259" key="2">
    <source>
        <dbReference type="Pfam" id="PF20976"/>
    </source>
</evidence>
<organism evidence="3 4">
    <name type="scientific">Rhizopus microsporus</name>
    <dbReference type="NCBI Taxonomy" id="58291"/>
    <lineage>
        <taxon>Eukaryota</taxon>
        <taxon>Fungi</taxon>
        <taxon>Fungi incertae sedis</taxon>
        <taxon>Mucoromycota</taxon>
        <taxon>Mucoromycotina</taxon>
        <taxon>Mucoromycetes</taxon>
        <taxon>Mucorales</taxon>
        <taxon>Mucorineae</taxon>
        <taxon>Rhizopodaceae</taxon>
        <taxon>Rhizopus</taxon>
    </lineage>
</organism>
<name>A0A0A1NT64_RHIZD</name>
<dbReference type="Gene3D" id="3.30.70.3250">
    <property type="entry name" value="Ribonuclease P, Pop5 subunit"/>
    <property type="match status" value="1"/>
</dbReference>
<dbReference type="OMA" id="ELTTVWS"/>
<accession>A0A0A1NT64</accession>
<gene>
    <name evidence="3" type="ORF">BCV71DRAFT_293896</name>
</gene>
<reference evidence="3 4" key="1">
    <citation type="journal article" date="2016" name="Proc. Natl. Acad. Sci. U.S.A.">
        <title>Lipid metabolic changes in an early divergent fungus govern the establishment of a mutualistic symbiosis with endobacteria.</title>
        <authorList>
            <person name="Lastovetsky O.A."/>
            <person name="Gaspar M.L."/>
            <person name="Mondo S.J."/>
            <person name="LaButti K.M."/>
            <person name="Sandor L."/>
            <person name="Grigoriev I.V."/>
            <person name="Henry S.A."/>
            <person name="Pawlowska T.E."/>
        </authorList>
    </citation>
    <scope>NUCLEOTIDE SEQUENCE [LARGE SCALE GENOMIC DNA]</scope>
    <source>
        <strain evidence="3 4">ATCC 11559</strain>
    </source>
</reference>
<dbReference type="VEuPathDB" id="FungiDB:BCV72DRAFT_333383"/>
<evidence type="ECO:0000313" key="4">
    <source>
        <dbReference type="Proteomes" id="UP000242381"/>
    </source>
</evidence>
<keyword evidence="1" id="KW-0819">tRNA processing</keyword>
<proteinExistence type="predicted"/>